<dbReference type="AlphaFoldDB" id="A0AAC9WGR1"/>
<evidence type="ECO:0000259" key="4">
    <source>
        <dbReference type="PROSITE" id="PS50111"/>
    </source>
</evidence>
<dbReference type="CDD" id="cd18773">
    <property type="entry name" value="PDC1_HK_sensor"/>
    <property type="match status" value="1"/>
</dbReference>
<dbReference type="KEGG" id="cfm:BJL90_18190"/>
<dbReference type="EMBL" id="CP017603">
    <property type="protein sequence ID" value="AOY77617.1"/>
    <property type="molecule type" value="Genomic_DNA"/>
</dbReference>
<keyword evidence="3" id="KW-1133">Transmembrane helix</keyword>
<evidence type="ECO:0000256" key="1">
    <source>
        <dbReference type="ARBA" id="ARBA00023224"/>
    </source>
</evidence>
<dbReference type="Pfam" id="PF00015">
    <property type="entry name" value="MCPsignal"/>
    <property type="match status" value="1"/>
</dbReference>
<dbReference type="Gene3D" id="3.30.450.20">
    <property type="entry name" value="PAS domain"/>
    <property type="match status" value="1"/>
</dbReference>
<dbReference type="SUPFAM" id="SSF58104">
    <property type="entry name" value="Methyl-accepting chemotaxis protein (MCP) signaling domain"/>
    <property type="match status" value="1"/>
</dbReference>
<dbReference type="InterPro" id="IPR029151">
    <property type="entry name" value="Sensor-like_sf"/>
</dbReference>
<evidence type="ECO:0000313" key="6">
    <source>
        <dbReference type="EMBL" id="ARE88198.1"/>
    </source>
</evidence>
<dbReference type="SUPFAM" id="SSF103190">
    <property type="entry name" value="Sensory domain-like"/>
    <property type="match status" value="1"/>
</dbReference>
<evidence type="ECO:0000313" key="7">
    <source>
        <dbReference type="Proteomes" id="UP000177894"/>
    </source>
</evidence>
<dbReference type="PANTHER" id="PTHR32089:SF112">
    <property type="entry name" value="LYSOZYME-LIKE PROTEIN-RELATED"/>
    <property type="match status" value="1"/>
</dbReference>
<dbReference type="Proteomes" id="UP000177894">
    <property type="component" value="Chromosome"/>
</dbReference>
<dbReference type="RefSeq" id="WP_070971416.1">
    <property type="nucleotide sequence ID" value="NZ_CP017603.1"/>
</dbReference>
<feature type="transmembrane region" description="Helical" evidence="3">
    <location>
        <begin position="166"/>
        <end position="185"/>
    </location>
</feature>
<evidence type="ECO:0000256" key="3">
    <source>
        <dbReference type="SAM" id="Phobius"/>
    </source>
</evidence>
<keyword evidence="1 2" id="KW-0807">Transducer</keyword>
<protein>
    <submittedName>
        <fullName evidence="6">Methyl-accepting chemotaxis protein McpB</fullName>
    </submittedName>
</protein>
<reference evidence="6 8" key="2">
    <citation type="submission" date="2017-03" db="EMBL/GenBank/DDBJ databases">
        <title>Complete sequence of Clostridium formicaceticum DSM 92.</title>
        <authorList>
            <person name="Poehlein A."/>
            <person name="Karl M."/>
            <person name="Bengelsdorf F.R."/>
            <person name="Duerre P."/>
            <person name="Daniel R."/>
        </authorList>
    </citation>
    <scope>NUCLEOTIDE SEQUENCE [LARGE SCALE GENOMIC DNA]</scope>
    <source>
        <strain evidence="6 8">DSM 92</strain>
    </source>
</reference>
<keyword evidence="3" id="KW-0812">Transmembrane</keyword>
<dbReference type="PROSITE" id="PS50111">
    <property type="entry name" value="CHEMOTAXIS_TRANSDUC_2"/>
    <property type="match status" value="1"/>
</dbReference>
<organism evidence="6 8">
    <name type="scientific">Clostridium formicaceticum</name>
    <dbReference type="NCBI Taxonomy" id="1497"/>
    <lineage>
        <taxon>Bacteria</taxon>
        <taxon>Bacillati</taxon>
        <taxon>Bacillota</taxon>
        <taxon>Clostridia</taxon>
        <taxon>Eubacteriales</taxon>
        <taxon>Clostridiaceae</taxon>
        <taxon>Clostridium</taxon>
    </lineage>
</organism>
<gene>
    <name evidence="6" type="primary">mcpB_5</name>
    <name evidence="5" type="ORF">BJL90_18190</name>
    <name evidence="6" type="ORF">CLFO_25990</name>
</gene>
<evidence type="ECO:0000313" key="8">
    <source>
        <dbReference type="Proteomes" id="UP000192478"/>
    </source>
</evidence>
<dbReference type="Proteomes" id="UP000192478">
    <property type="component" value="Chromosome"/>
</dbReference>
<reference evidence="5 7" key="1">
    <citation type="submission" date="2016-10" db="EMBL/GenBank/DDBJ databases">
        <title>Complete Genome Sequence of Acetogen Clostridium formicoaceticum ATCC 27076.</title>
        <authorList>
            <person name="Bao T."/>
            <person name="Cheng C."/>
            <person name="Zhao J."/>
            <person name="Yang S.-T."/>
            <person name="Wang J."/>
            <person name="Wang M."/>
        </authorList>
    </citation>
    <scope>NUCLEOTIDE SEQUENCE [LARGE SCALE GENOMIC DNA]</scope>
    <source>
        <strain evidence="5 7">ATCC 27076</strain>
    </source>
</reference>
<dbReference type="SMART" id="SM00283">
    <property type="entry name" value="MA"/>
    <property type="match status" value="1"/>
</dbReference>
<dbReference type="CDD" id="cd11386">
    <property type="entry name" value="MCP_signal"/>
    <property type="match status" value="1"/>
</dbReference>
<proteinExistence type="predicted"/>
<keyword evidence="3" id="KW-0472">Membrane</keyword>
<dbReference type="PANTHER" id="PTHR32089">
    <property type="entry name" value="METHYL-ACCEPTING CHEMOTAXIS PROTEIN MCPB"/>
    <property type="match status" value="1"/>
</dbReference>
<dbReference type="InterPro" id="IPR004089">
    <property type="entry name" value="MCPsignal_dom"/>
</dbReference>
<dbReference type="EMBL" id="CP020559">
    <property type="protein sequence ID" value="ARE88198.1"/>
    <property type="molecule type" value="Genomic_DNA"/>
</dbReference>
<sequence length="543" mass="59254">MAIRKGSLNQQSGIARQALRISKEMAAIAEEILTLTPLDQGGSEKLYKAFQKQLEDVEYILISNMEGVSLVHTNPFREGMVFFDDVARRGIESNESVVQVYYRDTGEIVIDAASPIRIKGERLYTLRVGVIKIENNLILKSMIMTIVPLILTMLVTYAGGMSSTSLFVGGVTGVVAASITAYSFVKNQRKIIHAVQKGMKKVVNGDMTFHQENQRKDALGQLLSETNKLSRGLNMLVGKLLDMGYQVAKSASEQEIATDEVQKGTESIAASIEEISAGAQEQVAAMEEVSEFIQRVSINMQQLAGSMKTAMISGEEGMLKGQKGNRAIVSSIQQMEVIQASFQASTYVLKDLEEKSQKIGDIIHTITSIAEQTNLLALNAAIEAARAGEYGRGFAVVAEEVRKLAEDSSHSAQEIMKIITETQEKTKEAVAAMEAGSQEVEKGSLVIGETGESIKEILDSLERITEQMKQNGELTLALNEASFELEKKTAAVNEATQTTSEAMQDIAATIEEQSAMSEEIAHNANLLAEVSRSMQALLKHFRI</sequence>
<dbReference type="GO" id="GO:0007165">
    <property type="term" value="P:signal transduction"/>
    <property type="evidence" value="ECO:0007669"/>
    <property type="project" value="UniProtKB-KW"/>
</dbReference>
<feature type="transmembrane region" description="Helical" evidence="3">
    <location>
        <begin position="137"/>
        <end position="160"/>
    </location>
</feature>
<evidence type="ECO:0000313" key="5">
    <source>
        <dbReference type="EMBL" id="AOY77617.1"/>
    </source>
</evidence>
<keyword evidence="7" id="KW-1185">Reference proteome</keyword>
<evidence type="ECO:0000256" key="2">
    <source>
        <dbReference type="PROSITE-ProRule" id="PRU00284"/>
    </source>
</evidence>
<name>A0AAC9WGR1_9CLOT</name>
<dbReference type="Gene3D" id="1.10.287.950">
    <property type="entry name" value="Methyl-accepting chemotaxis protein"/>
    <property type="match status" value="1"/>
</dbReference>
<dbReference type="GO" id="GO:0016020">
    <property type="term" value="C:membrane"/>
    <property type="evidence" value="ECO:0007669"/>
    <property type="project" value="InterPro"/>
</dbReference>
<feature type="domain" description="Methyl-accepting transducer" evidence="4">
    <location>
        <begin position="257"/>
        <end position="514"/>
    </location>
</feature>
<accession>A0AAC9WGR1</accession>